<name>A0ABX9YTP6_9BURK</name>
<dbReference type="EMBL" id="QTPM01000006">
    <property type="protein sequence ID" value="RQY96465.1"/>
    <property type="molecule type" value="Genomic_DNA"/>
</dbReference>
<gene>
    <name evidence="1" type="ORF">DF017_07395</name>
</gene>
<comment type="caution">
    <text evidence="1">The sequence shown here is derived from an EMBL/GenBank/DDBJ whole genome shotgun (WGS) entry which is preliminary data.</text>
</comment>
<accession>A0ABX9YTP6</accession>
<organism evidence="1 2">
    <name type="scientific">Burkholderia stagnalis</name>
    <dbReference type="NCBI Taxonomy" id="1503054"/>
    <lineage>
        <taxon>Bacteria</taxon>
        <taxon>Pseudomonadati</taxon>
        <taxon>Pseudomonadota</taxon>
        <taxon>Betaproteobacteria</taxon>
        <taxon>Burkholderiales</taxon>
        <taxon>Burkholderiaceae</taxon>
        <taxon>Burkholderia</taxon>
        <taxon>Burkholderia cepacia complex</taxon>
    </lineage>
</organism>
<sequence>MTLQLQQGLQLVVRLVPIYEDVATPLFAFDRANSVISSEFVPRMYVNRDQCSVVRFGICDKFRTRRPKRLTVTVQRELLVFTDQYHVARNGIWIERHDSLLSNDEVILA</sequence>
<protein>
    <submittedName>
        <fullName evidence="1">Uncharacterized protein</fullName>
    </submittedName>
</protein>
<evidence type="ECO:0000313" key="1">
    <source>
        <dbReference type="EMBL" id="RQY96465.1"/>
    </source>
</evidence>
<evidence type="ECO:0000313" key="2">
    <source>
        <dbReference type="Proteomes" id="UP000281098"/>
    </source>
</evidence>
<reference evidence="1 2" key="1">
    <citation type="submission" date="2018-08" db="EMBL/GenBank/DDBJ databases">
        <title>Comparative analysis of Burkholderia isolates from Puerto Rico.</title>
        <authorList>
            <person name="Hall C."/>
            <person name="Sahl J."/>
            <person name="Wagner D."/>
        </authorList>
    </citation>
    <scope>NUCLEOTIDE SEQUENCE [LARGE SCALE GENOMIC DNA]</scope>
    <source>
        <strain evidence="1 2">Bp8966</strain>
    </source>
</reference>
<proteinExistence type="predicted"/>
<dbReference type="Proteomes" id="UP000281098">
    <property type="component" value="Unassembled WGS sequence"/>
</dbReference>
<keyword evidence="2" id="KW-1185">Reference proteome</keyword>